<dbReference type="Proteomes" id="UP001623330">
    <property type="component" value="Unassembled WGS sequence"/>
</dbReference>
<dbReference type="Gene3D" id="2.40.100.10">
    <property type="entry name" value="Cyclophilin-like"/>
    <property type="match status" value="1"/>
</dbReference>
<keyword evidence="2" id="KW-0812">Transmembrane</keyword>
<evidence type="ECO:0000313" key="6">
    <source>
        <dbReference type="Proteomes" id="UP001623330"/>
    </source>
</evidence>
<reference evidence="5 6" key="1">
    <citation type="submission" date="2024-05" db="EMBL/GenBank/DDBJ databases">
        <title>Long read based assembly of the Candida bracarensis genome reveals expanded adhesin content.</title>
        <authorList>
            <person name="Marcet-Houben M."/>
            <person name="Ksiezopolska E."/>
            <person name="Gabaldon T."/>
        </authorList>
    </citation>
    <scope>NUCLEOTIDE SEQUENCE [LARGE SCALE GENOMIC DNA]</scope>
    <source>
        <strain evidence="5 6">CBM6</strain>
    </source>
</reference>
<dbReference type="InterPro" id="IPR002130">
    <property type="entry name" value="Cyclophilin-type_PPIase_dom"/>
</dbReference>
<keyword evidence="2" id="KW-0472">Membrane</keyword>
<keyword evidence="6" id="KW-1185">Reference proteome</keyword>
<evidence type="ECO:0000256" key="2">
    <source>
        <dbReference type="SAM" id="Phobius"/>
    </source>
</evidence>
<dbReference type="PROSITE" id="PS50072">
    <property type="entry name" value="CSA_PPIASE_2"/>
    <property type="match status" value="1"/>
</dbReference>
<dbReference type="InterPro" id="IPR029000">
    <property type="entry name" value="Cyclophilin-like_dom_sf"/>
</dbReference>
<feature type="transmembrane region" description="Helical" evidence="2">
    <location>
        <begin position="277"/>
        <end position="294"/>
    </location>
</feature>
<dbReference type="PANTHER" id="PTHR11071">
    <property type="entry name" value="PEPTIDYL-PROLYL CIS-TRANS ISOMERASE"/>
    <property type="match status" value="1"/>
</dbReference>
<proteinExistence type="predicted"/>
<dbReference type="GO" id="GO:0016853">
    <property type="term" value="F:isomerase activity"/>
    <property type="evidence" value="ECO:0007669"/>
    <property type="project" value="UniProtKB-KW"/>
</dbReference>
<dbReference type="EMBL" id="JBEVYD010000013">
    <property type="protein sequence ID" value="KAL3228592.1"/>
    <property type="molecule type" value="Genomic_DNA"/>
</dbReference>
<organism evidence="5 6">
    <name type="scientific">Nakaseomyces bracarensis</name>
    <dbReference type="NCBI Taxonomy" id="273131"/>
    <lineage>
        <taxon>Eukaryota</taxon>
        <taxon>Fungi</taxon>
        <taxon>Dikarya</taxon>
        <taxon>Ascomycota</taxon>
        <taxon>Saccharomycotina</taxon>
        <taxon>Saccharomycetes</taxon>
        <taxon>Saccharomycetales</taxon>
        <taxon>Saccharomycetaceae</taxon>
        <taxon>Nakaseomyces</taxon>
    </lineage>
</organism>
<accession>A0ABR4NM68</accession>
<keyword evidence="3" id="KW-0732">Signal</keyword>
<name>A0ABR4NM68_9SACH</name>
<gene>
    <name evidence="5" type="ORF">RNJ44_02537</name>
</gene>
<sequence>MQFLALLSVFLNLFLAIHAAPVRHSKEVDTNKALPPNPPVTARVLFTFAYYPSGSDVQKEIEVAVELYGTVAPKTVKNFDDLAKGVKAVMAGDDPKVASNVKTLKFSGTRVTKMVEGQYIVGGEVLPGITTFSIYGGNWPEENFDLKFDRPGRLAMWNRGAGKQDSQYMINLGADGNPELDGRYTVFGQIVSGLDAFLDEIQSVEVSDMNQPMRDLILKYAVIESLRISNRDELHAKYLAKLQEFNSGDVSKGITLAPYMSGNPIEEEAAAQAGAPVMKYLCIIAIIAAAFFAYKRRAELLKNTNIVSLKEKLPF</sequence>
<comment type="caution">
    <text evidence="5">The sequence shown here is derived from an EMBL/GenBank/DDBJ whole genome shotgun (WGS) entry which is preliminary data.</text>
</comment>
<dbReference type="PANTHER" id="PTHR11071:SF568">
    <property type="entry name" value="PEPTIDYL-PROLYL CIS-TRANS ISOMERASE CPR4-RELATED"/>
    <property type="match status" value="1"/>
</dbReference>
<feature type="chain" id="PRO_5045202307" evidence="3">
    <location>
        <begin position="20"/>
        <end position="315"/>
    </location>
</feature>
<feature type="signal peptide" evidence="3">
    <location>
        <begin position="1"/>
        <end position="19"/>
    </location>
</feature>
<comment type="catalytic activity">
    <reaction evidence="1">
        <text>[protein]-peptidylproline (omega=180) = [protein]-peptidylproline (omega=0)</text>
        <dbReference type="Rhea" id="RHEA:16237"/>
        <dbReference type="Rhea" id="RHEA-COMP:10747"/>
        <dbReference type="Rhea" id="RHEA-COMP:10748"/>
        <dbReference type="ChEBI" id="CHEBI:83833"/>
        <dbReference type="ChEBI" id="CHEBI:83834"/>
        <dbReference type="EC" id="5.2.1.8"/>
    </reaction>
</comment>
<dbReference type="SUPFAM" id="SSF50891">
    <property type="entry name" value="Cyclophilin-like"/>
    <property type="match status" value="1"/>
</dbReference>
<keyword evidence="2" id="KW-1133">Transmembrane helix</keyword>
<protein>
    <submittedName>
        <fullName evidence="5">Peptidyl-prolyl cis-trans isomerase CPR4</fullName>
    </submittedName>
</protein>
<evidence type="ECO:0000313" key="5">
    <source>
        <dbReference type="EMBL" id="KAL3228592.1"/>
    </source>
</evidence>
<keyword evidence="5" id="KW-0413">Isomerase</keyword>
<feature type="domain" description="PPIase cyclophilin-type" evidence="4">
    <location>
        <begin position="50"/>
        <end position="223"/>
    </location>
</feature>
<dbReference type="Pfam" id="PF00160">
    <property type="entry name" value="Pro_isomerase"/>
    <property type="match status" value="1"/>
</dbReference>
<evidence type="ECO:0000256" key="1">
    <source>
        <dbReference type="ARBA" id="ARBA00000971"/>
    </source>
</evidence>
<evidence type="ECO:0000259" key="4">
    <source>
        <dbReference type="PROSITE" id="PS50072"/>
    </source>
</evidence>
<dbReference type="PRINTS" id="PR00153">
    <property type="entry name" value="CSAPPISMRASE"/>
</dbReference>
<evidence type="ECO:0000256" key="3">
    <source>
        <dbReference type="SAM" id="SignalP"/>
    </source>
</evidence>